<feature type="transmembrane region" description="Helical" evidence="1">
    <location>
        <begin position="148"/>
        <end position="177"/>
    </location>
</feature>
<gene>
    <name evidence="2" type="ORF">Tsubulata_030727</name>
</gene>
<dbReference type="InterPro" id="IPR050600">
    <property type="entry name" value="SETD3_SETD6_MTase"/>
</dbReference>
<reference evidence="2" key="2">
    <citation type="journal article" date="2023" name="Plants (Basel)">
        <title>Annotation of the Turnera subulata (Passifloraceae) Draft Genome Reveals the S-Locus Evolved after the Divergence of Turneroideae from Passifloroideae in a Stepwise Manner.</title>
        <authorList>
            <person name="Henning P.M."/>
            <person name="Roalson E.H."/>
            <person name="Mir W."/>
            <person name="McCubbin A.G."/>
            <person name="Shore J.S."/>
        </authorList>
    </citation>
    <scope>NUCLEOTIDE SEQUENCE</scope>
    <source>
        <strain evidence="2">F60SS</strain>
    </source>
</reference>
<keyword evidence="1" id="KW-0812">Transmembrane</keyword>
<reference evidence="2" key="1">
    <citation type="submission" date="2022-02" db="EMBL/GenBank/DDBJ databases">
        <authorList>
            <person name="Henning P.M."/>
            <person name="McCubbin A.G."/>
            <person name="Shore J.S."/>
        </authorList>
    </citation>
    <scope>NUCLEOTIDE SEQUENCE</scope>
    <source>
        <strain evidence="2">F60SS</strain>
        <tissue evidence="2">Leaves</tissue>
    </source>
</reference>
<evidence type="ECO:0008006" key="4">
    <source>
        <dbReference type="Google" id="ProtNLM"/>
    </source>
</evidence>
<evidence type="ECO:0000313" key="3">
    <source>
        <dbReference type="Proteomes" id="UP001141552"/>
    </source>
</evidence>
<dbReference type="Proteomes" id="UP001141552">
    <property type="component" value="Unassembled WGS sequence"/>
</dbReference>
<dbReference type="OrthoDB" id="441812at2759"/>
<keyword evidence="1" id="KW-0472">Membrane</keyword>
<evidence type="ECO:0000313" key="2">
    <source>
        <dbReference type="EMBL" id="KAJ4839490.1"/>
    </source>
</evidence>
<sequence length="179" mass="19912">MAATWPRRLRAFKRWMKSSGIEWNTDALEFTIQEEEEGEEEEMNISVRATGDLKEGQVIGRIPKSACLTVNTSSASQLIQEAGLGGSLGLAVAIMYEKGLAHRSPWAPYLALLPDSNAALPLLWSPPQIDRLLKGTELHKVIHPSLPLFSFFFFVCVCVCVCFVSMIVLLQLLLLIYTC</sequence>
<evidence type="ECO:0000256" key="1">
    <source>
        <dbReference type="SAM" id="Phobius"/>
    </source>
</evidence>
<proteinExistence type="predicted"/>
<name>A0A9Q0JG94_9ROSI</name>
<dbReference type="Gene3D" id="3.90.1410.10">
    <property type="entry name" value="set domain protein methyltransferase, domain 1"/>
    <property type="match status" value="1"/>
</dbReference>
<dbReference type="CDD" id="cd10527">
    <property type="entry name" value="SET_LSMT"/>
    <property type="match status" value="1"/>
</dbReference>
<protein>
    <recommendedName>
        <fullName evidence="4">SET domain-containing protein</fullName>
    </recommendedName>
</protein>
<dbReference type="SUPFAM" id="SSF82199">
    <property type="entry name" value="SET domain"/>
    <property type="match status" value="1"/>
</dbReference>
<dbReference type="EMBL" id="JAKUCV010003303">
    <property type="protein sequence ID" value="KAJ4839490.1"/>
    <property type="molecule type" value="Genomic_DNA"/>
</dbReference>
<dbReference type="GO" id="GO:0016279">
    <property type="term" value="F:protein-lysine N-methyltransferase activity"/>
    <property type="evidence" value="ECO:0007669"/>
    <property type="project" value="TreeGrafter"/>
</dbReference>
<comment type="caution">
    <text evidence="2">The sequence shown here is derived from an EMBL/GenBank/DDBJ whole genome shotgun (WGS) entry which is preliminary data.</text>
</comment>
<dbReference type="PANTHER" id="PTHR13271:SF34">
    <property type="entry name" value="N-LYSINE METHYLTRANSFERASE SETD6"/>
    <property type="match status" value="1"/>
</dbReference>
<dbReference type="AlphaFoldDB" id="A0A9Q0JG94"/>
<dbReference type="GO" id="GO:0005634">
    <property type="term" value="C:nucleus"/>
    <property type="evidence" value="ECO:0007669"/>
    <property type="project" value="TreeGrafter"/>
</dbReference>
<accession>A0A9Q0JG94</accession>
<dbReference type="InterPro" id="IPR046341">
    <property type="entry name" value="SET_dom_sf"/>
</dbReference>
<keyword evidence="1" id="KW-1133">Transmembrane helix</keyword>
<organism evidence="2 3">
    <name type="scientific">Turnera subulata</name>
    <dbReference type="NCBI Taxonomy" id="218843"/>
    <lineage>
        <taxon>Eukaryota</taxon>
        <taxon>Viridiplantae</taxon>
        <taxon>Streptophyta</taxon>
        <taxon>Embryophyta</taxon>
        <taxon>Tracheophyta</taxon>
        <taxon>Spermatophyta</taxon>
        <taxon>Magnoliopsida</taxon>
        <taxon>eudicotyledons</taxon>
        <taxon>Gunneridae</taxon>
        <taxon>Pentapetalae</taxon>
        <taxon>rosids</taxon>
        <taxon>fabids</taxon>
        <taxon>Malpighiales</taxon>
        <taxon>Passifloraceae</taxon>
        <taxon>Turnera</taxon>
    </lineage>
</organism>
<dbReference type="PANTHER" id="PTHR13271">
    <property type="entry name" value="UNCHARACTERIZED PUTATIVE METHYLTRANSFERASE"/>
    <property type="match status" value="1"/>
</dbReference>
<keyword evidence="3" id="KW-1185">Reference proteome</keyword>